<dbReference type="GO" id="GO:0046872">
    <property type="term" value="F:metal ion binding"/>
    <property type="evidence" value="ECO:0007669"/>
    <property type="project" value="UniProtKB-KW"/>
</dbReference>
<evidence type="ECO:0000256" key="8">
    <source>
        <dbReference type="SAM" id="MobiDB-lite"/>
    </source>
</evidence>
<dbReference type="InterPro" id="IPR026590">
    <property type="entry name" value="Ssirtuin_cat_dom"/>
</dbReference>
<protein>
    <recommendedName>
        <fullName evidence="1">protein acetyllysine N-acetyltransferase</fullName>
        <ecNumber evidence="1">2.3.1.286</ecNumber>
    </recommendedName>
</protein>
<evidence type="ECO:0000313" key="11">
    <source>
        <dbReference type="Proteomes" id="UP000054498"/>
    </source>
</evidence>
<feature type="compositionally biased region" description="Basic residues" evidence="8">
    <location>
        <begin position="553"/>
        <end position="563"/>
    </location>
</feature>
<reference evidence="10 11" key="1">
    <citation type="journal article" date="2013" name="BMC Genomics">
        <title>Reconstruction of the lipid metabolism for the microalga Monoraphidium neglectum from its genome sequence reveals characteristics suitable for biofuel production.</title>
        <authorList>
            <person name="Bogen C."/>
            <person name="Al-Dilaimi A."/>
            <person name="Albersmeier A."/>
            <person name="Wichmann J."/>
            <person name="Grundmann M."/>
            <person name="Rupp O."/>
            <person name="Lauersen K.J."/>
            <person name="Blifernez-Klassen O."/>
            <person name="Kalinowski J."/>
            <person name="Goesmann A."/>
            <person name="Mussgnug J.H."/>
            <person name="Kruse O."/>
        </authorList>
    </citation>
    <scope>NUCLEOTIDE SEQUENCE [LARGE SCALE GENOMIC DNA]</scope>
    <source>
        <strain evidence="10 11">SAG 48.87</strain>
    </source>
</reference>
<evidence type="ECO:0000313" key="10">
    <source>
        <dbReference type="EMBL" id="KIY99709.1"/>
    </source>
</evidence>
<dbReference type="OrthoDB" id="424302at2759"/>
<accession>A0A0D2M8X9</accession>
<keyword evidence="11" id="KW-1185">Reference proteome</keyword>
<feature type="compositionally biased region" description="Low complexity" evidence="8">
    <location>
        <begin position="302"/>
        <end position="316"/>
    </location>
</feature>
<feature type="region of interest" description="Disordered" evidence="8">
    <location>
        <begin position="292"/>
        <end position="358"/>
    </location>
</feature>
<dbReference type="PROSITE" id="PS50305">
    <property type="entry name" value="SIRTUIN"/>
    <property type="match status" value="1"/>
</dbReference>
<evidence type="ECO:0000256" key="1">
    <source>
        <dbReference type="ARBA" id="ARBA00012928"/>
    </source>
</evidence>
<dbReference type="RefSeq" id="XP_013898729.1">
    <property type="nucleotide sequence ID" value="XM_014043275.1"/>
</dbReference>
<dbReference type="GO" id="GO:0000122">
    <property type="term" value="P:negative regulation of transcription by RNA polymerase II"/>
    <property type="evidence" value="ECO:0007669"/>
    <property type="project" value="TreeGrafter"/>
</dbReference>
<dbReference type="InterPro" id="IPR003000">
    <property type="entry name" value="Sirtuin"/>
</dbReference>
<dbReference type="GO" id="GO:0016757">
    <property type="term" value="F:glycosyltransferase activity"/>
    <property type="evidence" value="ECO:0007669"/>
    <property type="project" value="UniProtKB-KW"/>
</dbReference>
<feature type="compositionally biased region" description="Basic and acidic residues" evidence="8">
    <location>
        <begin position="511"/>
        <end position="520"/>
    </location>
</feature>
<dbReference type="GO" id="GO:0017136">
    <property type="term" value="F:histone deacetylase activity, NAD-dependent"/>
    <property type="evidence" value="ECO:0007669"/>
    <property type="project" value="TreeGrafter"/>
</dbReference>
<dbReference type="AlphaFoldDB" id="A0A0D2M8X9"/>
<feature type="domain" description="Deacetylase sirtuin-type" evidence="9">
    <location>
        <begin position="28"/>
        <end position="268"/>
    </location>
</feature>
<dbReference type="GO" id="GO:0070403">
    <property type="term" value="F:NAD+ binding"/>
    <property type="evidence" value="ECO:0007669"/>
    <property type="project" value="InterPro"/>
</dbReference>
<feature type="active site" description="Proton acceptor" evidence="7">
    <location>
        <position position="135"/>
    </location>
</feature>
<feature type="region of interest" description="Disordered" evidence="8">
    <location>
        <begin position="483"/>
        <end position="563"/>
    </location>
</feature>
<keyword evidence="2 10" id="KW-0808">Transferase</keyword>
<dbReference type="EMBL" id="KK101766">
    <property type="protein sequence ID" value="KIY99709.1"/>
    <property type="molecule type" value="Genomic_DNA"/>
</dbReference>
<keyword evidence="4 7" id="KW-0862">Zinc</keyword>
<keyword evidence="3 7" id="KW-0479">Metal-binding</keyword>
<dbReference type="PANTHER" id="PTHR11085">
    <property type="entry name" value="NAD-DEPENDENT PROTEIN DEACYLASE SIRTUIN-5, MITOCHONDRIAL-RELATED"/>
    <property type="match status" value="1"/>
</dbReference>
<comment type="similarity">
    <text evidence="6">Belongs to the sirtuin family. Class IV subfamily.</text>
</comment>
<gene>
    <name evidence="10" type="ORF">MNEG_8254</name>
</gene>
<dbReference type="PANTHER" id="PTHR11085:SF12">
    <property type="entry name" value="NAD-DEPENDENT PROTEIN DEACYLASE SIRTUIN-6"/>
    <property type="match status" value="1"/>
</dbReference>
<feature type="compositionally biased region" description="Low complexity" evidence="8">
    <location>
        <begin position="332"/>
        <end position="350"/>
    </location>
</feature>
<proteinExistence type="inferred from homology"/>
<dbReference type="FunFam" id="3.40.50.1220:FF:000038">
    <property type="entry name" value="NAD-dependent protein deacetylase sirtuin-6 isoform X2"/>
    <property type="match status" value="1"/>
</dbReference>
<dbReference type="SUPFAM" id="SSF52467">
    <property type="entry name" value="DHS-like NAD/FAD-binding domain"/>
    <property type="match status" value="1"/>
</dbReference>
<organism evidence="10 11">
    <name type="scientific">Monoraphidium neglectum</name>
    <dbReference type="NCBI Taxonomy" id="145388"/>
    <lineage>
        <taxon>Eukaryota</taxon>
        <taxon>Viridiplantae</taxon>
        <taxon>Chlorophyta</taxon>
        <taxon>core chlorophytes</taxon>
        <taxon>Chlorophyceae</taxon>
        <taxon>CS clade</taxon>
        <taxon>Sphaeropleales</taxon>
        <taxon>Selenastraceae</taxon>
        <taxon>Monoraphidium</taxon>
    </lineage>
</organism>
<feature type="compositionally biased region" description="Gly residues" evidence="8">
    <location>
        <begin position="529"/>
        <end position="552"/>
    </location>
</feature>
<dbReference type="Gene3D" id="3.40.50.1220">
    <property type="entry name" value="TPP-binding domain"/>
    <property type="match status" value="1"/>
</dbReference>
<feature type="binding site" evidence="7">
    <location>
        <position position="143"/>
    </location>
    <ligand>
        <name>Zn(2+)</name>
        <dbReference type="ChEBI" id="CHEBI:29105"/>
    </ligand>
</feature>
<dbReference type="KEGG" id="mng:MNEG_8254"/>
<feature type="binding site" evidence="7">
    <location>
        <position position="173"/>
    </location>
    <ligand>
        <name>Zn(2+)</name>
        <dbReference type="ChEBI" id="CHEBI:29105"/>
    </ligand>
</feature>
<evidence type="ECO:0000256" key="2">
    <source>
        <dbReference type="ARBA" id="ARBA00022679"/>
    </source>
</evidence>
<dbReference type="InterPro" id="IPR050134">
    <property type="entry name" value="NAD-dep_sirtuin_deacylases"/>
</dbReference>
<dbReference type="GeneID" id="25741130"/>
<dbReference type="GO" id="GO:0005634">
    <property type="term" value="C:nucleus"/>
    <property type="evidence" value="ECO:0007669"/>
    <property type="project" value="TreeGrafter"/>
</dbReference>
<dbReference type="Gene3D" id="2.20.28.200">
    <property type="match status" value="1"/>
</dbReference>
<sequence length="563" mass="60577">MSLGYADRLSFREDLGGRLGAPELFDDAARVADEVERLAEMVRCAERVVAFTGAGISTACGIPDFRGPGGVWTLQRAGKPPPRLQTSFVYAKPSLTHMALVALMQAGKLTYICSQNVDGLHLRSGVPRAQLAELHGNCFAERCRRCGAEYVRDFEMDTVGFKPSGRGCTRPGCRGKLHDHILDWEDALPDDELDETERRADEADLSICLGTSLQIVPAANLPLRTLKTGGQLAIINLQATPKDRRATLVVHARVDGVMALLLRRLGLGVPRYTRSDAVVVGHRAWKDRRAFEEAGGEEEDAQQQQQQQDLDQQQKPQQEHQQEKQLQEKQLQEQQQQEEQQQGKQQQQDGHSNGWGFTLTLSSVHGAECPLPMVRAAEVAFPGTPGLRPARLEGGAPLTVRRWVGGGEGRGVVVARVRLLLVDAADEDKRVVEFDYTLTPARTAVPQTITFETQRHDYSDQQQRLCGELEASAAAARAAAAAGAGGGGVGRGGGARAKGRPRAAGSGAGARYEEREVEGREVEEELEDGGGGGAAAGDGAGRGTGAGAGGTGRARKKARRLNL</sequence>
<feature type="compositionally biased region" description="Basic and acidic residues" evidence="8">
    <location>
        <begin position="317"/>
        <end position="331"/>
    </location>
</feature>
<dbReference type="GO" id="GO:0003714">
    <property type="term" value="F:transcription corepressor activity"/>
    <property type="evidence" value="ECO:0007669"/>
    <property type="project" value="TreeGrafter"/>
</dbReference>
<keyword evidence="10" id="KW-0328">Glycosyltransferase</keyword>
<name>A0A0D2M8X9_9CHLO</name>
<dbReference type="InterPro" id="IPR029035">
    <property type="entry name" value="DHS-like_NAD/FAD-binding_dom"/>
</dbReference>
<feature type="binding site" evidence="7">
    <location>
        <position position="168"/>
    </location>
    <ligand>
        <name>Zn(2+)</name>
        <dbReference type="ChEBI" id="CHEBI:29105"/>
    </ligand>
</feature>
<keyword evidence="5" id="KW-0520">NAD</keyword>
<evidence type="ECO:0000256" key="6">
    <source>
        <dbReference type="ARBA" id="ARBA00038170"/>
    </source>
</evidence>
<dbReference type="Pfam" id="PF02146">
    <property type="entry name" value="SIR2"/>
    <property type="match status" value="1"/>
</dbReference>
<evidence type="ECO:0000256" key="5">
    <source>
        <dbReference type="ARBA" id="ARBA00023027"/>
    </source>
</evidence>
<evidence type="ECO:0000256" key="3">
    <source>
        <dbReference type="ARBA" id="ARBA00022723"/>
    </source>
</evidence>
<evidence type="ECO:0000256" key="4">
    <source>
        <dbReference type="ARBA" id="ARBA00022833"/>
    </source>
</evidence>
<evidence type="ECO:0000256" key="7">
    <source>
        <dbReference type="PROSITE-ProRule" id="PRU00236"/>
    </source>
</evidence>
<dbReference type="STRING" id="145388.A0A0D2M8X9"/>
<dbReference type="Proteomes" id="UP000054498">
    <property type="component" value="Unassembled WGS sequence"/>
</dbReference>
<feature type="binding site" evidence="7">
    <location>
        <position position="146"/>
    </location>
    <ligand>
        <name>Zn(2+)</name>
        <dbReference type="ChEBI" id="CHEBI:29105"/>
    </ligand>
</feature>
<feature type="compositionally biased region" description="Gly residues" evidence="8">
    <location>
        <begin position="483"/>
        <end position="496"/>
    </location>
</feature>
<evidence type="ECO:0000259" key="9">
    <source>
        <dbReference type="PROSITE" id="PS50305"/>
    </source>
</evidence>
<dbReference type="EC" id="2.3.1.286" evidence="1"/>